<proteinExistence type="inferred from homology"/>
<feature type="binding site" evidence="6">
    <location>
        <position position="348"/>
    </location>
    <ligand>
        <name>alpha-maltose 1-phosphate</name>
        <dbReference type="ChEBI" id="CHEBI:63576"/>
    </ligand>
</feature>
<evidence type="ECO:0000256" key="3">
    <source>
        <dbReference type="ARBA" id="ARBA00022679"/>
    </source>
</evidence>
<comment type="function">
    <text evidence="6">Maltosyltransferase that uses maltose 1-phosphate (M1P) as the sugar donor to elongate linear or branched alpha-(1-&gt;4)-glucans. Is involved in a branched alpha-glucan biosynthetic pathway from trehalose, together with TreS, Mak and GlgB.</text>
</comment>
<keyword evidence="3 6" id="KW-0808">Transferase</keyword>
<feature type="site" description="Transition state stabilizer" evidence="6">
    <location>
        <position position="471"/>
    </location>
</feature>
<evidence type="ECO:0000256" key="6">
    <source>
        <dbReference type="HAMAP-Rule" id="MF_02124"/>
    </source>
</evidence>
<dbReference type="GO" id="GO:0016758">
    <property type="term" value="F:hexosyltransferase activity"/>
    <property type="evidence" value="ECO:0007669"/>
    <property type="project" value="UniProtKB-UniRule"/>
</dbReference>
<dbReference type="InterPro" id="IPR049171">
    <property type="entry name" value="GLGE_C"/>
</dbReference>
<keyword evidence="9" id="KW-1185">Reference proteome</keyword>
<dbReference type="STRING" id="45073.Lqui_0104"/>
<evidence type="ECO:0000256" key="1">
    <source>
        <dbReference type="ARBA" id="ARBA00011738"/>
    </source>
</evidence>
<dbReference type="InterPro" id="IPR021828">
    <property type="entry name" value="GlgE_dom_N/S"/>
</dbReference>
<accession>A0A0W0Y6S8</accession>
<dbReference type="PATRIC" id="fig|45073.5.peg.109"/>
<feature type="active site" description="Proton donor" evidence="6">
    <location>
        <position position="413"/>
    </location>
</feature>
<comment type="subunit">
    <text evidence="1 6">Homodimer.</text>
</comment>
<feature type="binding site" evidence="6">
    <location>
        <position position="385"/>
    </location>
    <ligand>
        <name>alpha-maltose 1-phosphate</name>
        <dbReference type="ChEBI" id="CHEBI:63576"/>
    </ligand>
</feature>
<keyword evidence="4 6" id="KW-0119">Carbohydrate metabolism</keyword>
<dbReference type="Pfam" id="PF11896">
    <property type="entry name" value="GlgE_dom_N_S"/>
    <property type="match status" value="1"/>
</dbReference>
<dbReference type="InterPro" id="IPR017853">
    <property type="entry name" value="GH"/>
</dbReference>
<dbReference type="InterPro" id="IPR026585">
    <property type="entry name" value="GlgE"/>
</dbReference>
<dbReference type="GO" id="GO:0004553">
    <property type="term" value="F:hydrolase activity, hydrolyzing O-glycosyl compounds"/>
    <property type="evidence" value="ECO:0007669"/>
    <property type="project" value="InterPro"/>
</dbReference>
<feature type="binding site" evidence="6">
    <location>
        <position position="253"/>
    </location>
    <ligand>
        <name>alpha-maltose 1-phosphate</name>
        <dbReference type="ChEBI" id="CHEBI:63576"/>
    </ligand>
</feature>
<dbReference type="Pfam" id="PF21702">
    <property type="entry name" value="GLGE_C"/>
    <property type="match status" value="1"/>
</dbReference>
<dbReference type="Gene3D" id="2.60.40.1180">
    <property type="entry name" value="Golgi alpha-mannosidase II"/>
    <property type="match status" value="1"/>
</dbReference>
<organism evidence="8 9">
    <name type="scientific">Legionella quinlivanii</name>
    <dbReference type="NCBI Taxonomy" id="45073"/>
    <lineage>
        <taxon>Bacteria</taxon>
        <taxon>Pseudomonadati</taxon>
        <taxon>Pseudomonadota</taxon>
        <taxon>Gammaproteobacteria</taxon>
        <taxon>Legionellales</taxon>
        <taxon>Legionellaceae</taxon>
        <taxon>Legionella</taxon>
    </lineage>
</organism>
<dbReference type="Gene3D" id="1.20.58.80">
    <property type="entry name" value="Phosphotransferase system, lactose/cellobiose-type IIA subunit"/>
    <property type="match status" value="1"/>
</dbReference>
<dbReference type="Pfam" id="PF00128">
    <property type="entry name" value="Alpha-amylase"/>
    <property type="match status" value="1"/>
</dbReference>
<dbReference type="RefSeq" id="WP_058506242.1">
    <property type="nucleotide sequence ID" value="NZ_CAAAIK010000018.1"/>
</dbReference>
<comment type="similarity">
    <text evidence="6">Belongs to the glycosyl hydrolase 13 family. GlgE subfamily.</text>
</comment>
<gene>
    <name evidence="8" type="primary">glgE2</name>
    <name evidence="6" type="synonym">glgE</name>
    <name evidence="8" type="ORF">Lqui_0104</name>
</gene>
<dbReference type="OrthoDB" id="9805159at2"/>
<dbReference type="EC" id="2.4.99.16" evidence="6"/>
<evidence type="ECO:0000313" key="9">
    <source>
        <dbReference type="Proteomes" id="UP000054618"/>
    </source>
</evidence>
<feature type="binding site" evidence="6">
    <location>
        <begin position="526"/>
        <end position="527"/>
    </location>
    <ligand>
        <name>alpha-maltose 1-phosphate</name>
        <dbReference type="ChEBI" id="CHEBI:63576"/>
    </ligand>
</feature>
<dbReference type="InterPro" id="IPR013780">
    <property type="entry name" value="Glyco_hydro_b"/>
</dbReference>
<evidence type="ECO:0000256" key="4">
    <source>
        <dbReference type="ARBA" id="ARBA00023277"/>
    </source>
</evidence>
<name>A0A0W0Y6S8_9GAMM</name>
<feature type="active site" description="Nucleophile" evidence="6">
    <location>
        <position position="384"/>
    </location>
</feature>
<feature type="domain" description="Glycosyl hydrolase family 13 catalytic" evidence="7">
    <location>
        <begin position="206"/>
        <end position="540"/>
    </location>
</feature>
<dbReference type="Gene3D" id="2.60.40.10">
    <property type="entry name" value="Immunoglobulins"/>
    <property type="match status" value="1"/>
</dbReference>
<dbReference type="Proteomes" id="UP000054618">
    <property type="component" value="Unassembled WGS sequence"/>
</dbReference>
<dbReference type="InterPro" id="IPR006047">
    <property type="entry name" value="GH13_cat_dom"/>
</dbReference>
<dbReference type="PANTHER" id="PTHR47786:SF2">
    <property type="entry name" value="GLYCOSYL HYDROLASE FAMILY 13 CATALYTIC DOMAIN-CONTAINING PROTEIN"/>
    <property type="match status" value="1"/>
</dbReference>
<dbReference type="SMART" id="SM00642">
    <property type="entry name" value="Aamy"/>
    <property type="match status" value="1"/>
</dbReference>
<feature type="binding site" evidence="6">
    <location>
        <position position="313"/>
    </location>
    <ligand>
        <name>alpha-maltose 1-phosphate</name>
        <dbReference type="ChEBI" id="CHEBI:63576"/>
    </ligand>
</feature>
<dbReference type="SUPFAM" id="SSF51445">
    <property type="entry name" value="(Trans)glycosidases"/>
    <property type="match status" value="1"/>
</dbReference>
<dbReference type="AlphaFoldDB" id="A0A0W0Y6S8"/>
<dbReference type="Gene3D" id="3.20.20.80">
    <property type="entry name" value="Glycosidases"/>
    <property type="match status" value="1"/>
</dbReference>
<dbReference type="PANTHER" id="PTHR47786">
    <property type="entry name" value="ALPHA-1,4-GLUCAN:MALTOSE-1-PHOSPHATE MALTOSYLTRANSFERASE"/>
    <property type="match status" value="1"/>
</dbReference>
<protein>
    <recommendedName>
        <fullName evidence="6">Alpha-1,4-glucan:maltose-1-phosphate maltosyltransferase</fullName>
        <shortName evidence="6">GMPMT</shortName>
        <ecNumber evidence="6">2.4.99.16</ecNumber>
    </recommendedName>
    <alternativeName>
        <fullName evidence="6">(1-&gt;4)-alpha-D-glucan:maltose-1-phosphate alpha-D-maltosyltransferase</fullName>
    </alternativeName>
</protein>
<evidence type="ECO:0000313" key="8">
    <source>
        <dbReference type="EMBL" id="KTD52651.1"/>
    </source>
</evidence>
<evidence type="ECO:0000256" key="5">
    <source>
        <dbReference type="ARBA" id="ARBA00048735"/>
    </source>
</evidence>
<comment type="caution">
    <text evidence="8">The sequence shown here is derived from an EMBL/GenBank/DDBJ whole genome shotgun (WGS) entry which is preliminary data.</text>
</comment>
<dbReference type="HAMAP" id="MF_02124">
    <property type="entry name" value="GlgE"/>
    <property type="match status" value="1"/>
</dbReference>
<comment type="catalytic activity">
    <reaction evidence="5 6">
        <text>alpha-maltose 1-phosphate + [(1-&gt;4)-alpha-D-glucosyl](n) = [(1-&gt;4)-alpha-D-glucosyl](n+2) + phosphate</text>
        <dbReference type="Rhea" id="RHEA:42692"/>
        <dbReference type="Rhea" id="RHEA-COMP:9584"/>
        <dbReference type="Rhea" id="RHEA-COMP:10183"/>
        <dbReference type="ChEBI" id="CHEBI:15444"/>
        <dbReference type="ChEBI" id="CHEBI:43474"/>
        <dbReference type="ChEBI" id="CHEBI:63576"/>
        <dbReference type="EC" id="2.4.99.16"/>
    </reaction>
</comment>
<dbReference type="EMBL" id="LNYS01000002">
    <property type="protein sequence ID" value="KTD52651.1"/>
    <property type="molecule type" value="Genomic_DNA"/>
</dbReference>
<evidence type="ECO:0000256" key="2">
    <source>
        <dbReference type="ARBA" id="ARBA00022676"/>
    </source>
</evidence>
<sequence length="655" mass="76492">MRSNSNNSLKNIEGLKRVFITRVNPSIDNGKYQVKRILNDIIIIDADIFTDGIDEIYAELLYKHESEDKWKRVKFSSPDNDCVTAKFLAEKLGIYHFTVEAWIDEFSTWKKRFIKKMQLKMDITNERAIGVNFFKNFVNKDDKTLQIIADKINNETSCSKVEKFFSKKNINQWLRKHISPAFITRYEKVLSIRVDPVKARFSAWYEVFPRSLSSSGQHGSFQDLINYLPHIKELGFDVIYLPPIHPIGKTNRKGKNNSVTAMEDEPGSPWAIGSADGDHKTIHPELGSYSEFKDLINKARSMGIDIALDFALQCSPDHPYLHEHPEWFKHLPDGSLQYAENPPKKYQDIYPLNFGSEQWKAMWLEFKSIIDYWIKAGITLFRVDNPHTKPFIFWEWLIQEIKKERPEVLFLSEAFTRPKVMYHLAKCGFSQSYTYFTWRNTKEELTSYMEELVSQPVSDFFRPNFWANTPDILPECLQTGGQPAFIVRFILAATLSSNYGLYGPVYENCIHTPLHEGSEEYLDSEKYEIKQHIKSSQNIDAIISRVNRIRKHHPALQNTLSIRFHNTDNPQLICYSKHCEESQDHILIVVNLDYQYKQSGFIDIKRNNLPLPDDFAVHDLLHDETYQWHIGSCYVELDPARARCAHIFHIRENPV</sequence>
<dbReference type="GO" id="GO:0030979">
    <property type="term" value="P:alpha-glucan biosynthetic process"/>
    <property type="evidence" value="ECO:0007669"/>
    <property type="project" value="UniProtKB-UniRule"/>
</dbReference>
<dbReference type="CDD" id="cd11344">
    <property type="entry name" value="AmyAc_GlgE_like"/>
    <property type="match status" value="1"/>
</dbReference>
<keyword evidence="2 6" id="KW-0328">Glycosyltransferase</keyword>
<dbReference type="InterPro" id="IPR013783">
    <property type="entry name" value="Ig-like_fold"/>
</dbReference>
<reference evidence="8 9" key="1">
    <citation type="submission" date="2015-11" db="EMBL/GenBank/DDBJ databases">
        <title>Genomic analysis of 38 Legionella species identifies large and diverse effector repertoires.</title>
        <authorList>
            <person name="Burstein D."/>
            <person name="Amaro F."/>
            <person name="Zusman T."/>
            <person name="Lifshitz Z."/>
            <person name="Cohen O."/>
            <person name="Gilbert J.A."/>
            <person name="Pupko T."/>
            <person name="Shuman H.A."/>
            <person name="Segal G."/>
        </authorList>
    </citation>
    <scope>NUCLEOTIDE SEQUENCE [LARGE SCALE GENOMIC DNA]</scope>
    <source>
        <strain evidence="8 9">CDC#1442-AUS-E</strain>
    </source>
</reference>
<evidence type="ECO:0000259" key="7">
    <source>
        <dbReference type="SMART" id="SM00642"/>
    </source>
</evidence>